<dbReference type="OrthoDB" id="9802264at2"/>
<dbReference type="RefSeq" id="WP_074255912.1">
    <property type="nucleotide sequence ID" value="NZ_FSRL01000001.1"/>
</dbReference>
<keyword evidence="3 5" id="KW-0067">ATP-binding</keyword>
<evidence type="ECO:0000259" key="4">
    <source>
        <dbReference type="PROSITE" id="PS50893"/>
    </source>
</evidence>
<evidence type="ECO:0000256" key="1">
    <source>
        <dbReference type="ARBA" id="ARBA00022448"/>
    </source>
</evidence>
<dbReference type="PROSITE" id="PS50893">
    <property type="entry name" value="ABC_TRANSPORTER_2"/>
    <property type="match status" value="1"/>
</dbReference>
<dbReference type="Gene3D" id="3.40.50.300">
    <property type="entry name" value="P-loop containing nucleotide triphosphate hydrolases"/>
    <property type="match status" value="1"/>
</dbReference>
<dbReference type="PANTHER" id="PTHR42781:SF4">
    <property type="entry name" value="SPERMIDINE_PUTRESCINE IMPORT ATP-BINDING PROTEIN POTA"/>
    <property type="match status" value="1"/>
</dbReference>
<dbReference type="SMART" id="SM00382">
    <property type="entry name" value="AAA"/>
    <property type="match status" value="1"/>
</dbReference>
<evidence type="ECO:0000313" key="6">
    <source>
        <dbReference type="Proteomes" id="UP000184932"/>
    </source>
</evidence>
<dbReference type="EMBL" id="FSRL01000001">
    <property type="protein sequence ID" value="SIN96790.1"/>
    <property type="molecule type" value="Genomic_DNA"/>
</dbReference>
<organism evidence="5 6">
    <name type="scientific">Vannielia litorea</name>
    <dbReference type="NCBI Taxonomy" id="1217970"/>
    <lineage>
        <taxon>Bacteria</taxon>
        <taxon>Pseudomonadati</taxon>
        <taxon>Pseudomonadota</taxon>
        <taxon>Alphaproteobacteria</taxon>
        <taxon>Rhodobacterales</taxon>
        <taxon>Paracoccaceae</taxon>
        <taxon>Vannielia</taxon>
    </lineage>
</organism>
<feature type="domain" description="ABC transporter" evidence="4">
    <location>
        <begin position="4"/>
        <end position="214"/>
    </location>
</feature>
<dbReference type="InterPro" id="IPR003439">
    <property type="entry name" value="ABC_transporter-like_ATP-bd"/>
</dbReference>
<dbReference type="STRING" id="1217970.SAMN05444002_1816"/>
<name>A0A1N6FNL5_9RHOB</name>
<protein>
    <submittedName>
        <fullName evidence="5">Putative thiamine transport system ATP-binding protein</fullName>
    </submittedName>
</protein>
<dbReference type="InterPro" id="IPR003593">
    <property type="entry name" value="AAA+_ATPase"/>
</dbReference>
<dbReference type="InterPro" id="IPR050093">
    <property type="entry name" value="ABC_SmlMolc_Importer"/>
</dbReference>
<accession>A0A1N6FNL5</accession>
<keyword evidence="6" id="KW-1185">Reference proteome</keyword>
<dbReference type="PANTHER" id="PTHR42781">
    <property type="entry name" value="SPERMIDINE/PUTRESCINE IMPORT ATP-BINDING PROTEIN POTA"/>
    <property type="match status" value="1"/>
</dbReference>
<dbReference type="GO" id="GO:0005524">
    <property type="term" value="F:ATP binding"/>
    <property type="evidence" value="ECO:0007669"/>
    <property type="project" value="UniProtKB-KW"/>
</dbReference>
<evidence type="ECO:0000313" key="5">
    <source>
        <dbReference type="EMBL" id="SIN96790.1"/>
    </source>
</evidence>
<sequence>MADGLILDRLEVMLGGACLLGLTARIAPGEVLTLMGPSGVGKSALLSALTGTLDAPLTAAGSARLAGTEITRLPSERRRLGILFQESLLFPHLSVAGNLAFALPPGSRAQRNAAIEAALSDVGLPGFGHRDPATLSGGEQARVALMRTLLAEPRALLLDEPFSRLDAARREEVRQLVFDRAQARGLPVLMVTHDAEDARAAGGPVVEAVPGQIVGH</sequence>
<keyword evidence="1" id="KW-0813">Transport</keyword>
<dbReference type="Pfam" id="PF00005">
    <property type="entry name" value="ABC_tran"/>
    <property type="match status" value="1"/>
</dbReference>
<proteinExistence type="predicted"/>
<keyword evidence="2" id="KW-0547">Nucleotide-binding</keyword>
<reference evidence="6" key="1">
    <citation type="submission" date="2016-11" db="EMBL/GenBank/DDBJ databases">
        <authorList>
            <person name="Varghese N."/>
            <person name="Submissions S."/>
        </authorList>
    </citation>
    <scope>NUCLEOTIDE SEQUENCE [LARGE SCALE GENOMIC DNA]</scope>
    <source>
        <strain evidence="6">DSM 29440</strain>
    </source>
</reference>
<evidence type="ECO:0000256" key="3">
    <source>
        <dbReference type="ARBA" id="ARBA00022840"/>
    </source>
</evidence>
<dbReference type="Proteomes" id="UP000184932">
    <property type="component" value="Unassembled WGS sequence"/>
</dbReference>
<gene>
    <name evidence="5" type="ORF">SAMN05444002_1816</name>
</gene>
<dbReference type="SUPFAM" id="SSF52540">
    <property type="entry name" value="P-loop containing nucleoside triphosphate hydrolases"/>
    <property type="match status" value="1"/>
</dbReference>
<dbReference type="AlphaFoldDB" id="A0A1N6FNL5"/>
<evidence type="ECO:0000256" key="2">
    <source>
        <dbReference type="ARBA" id="ARBA00022741"/>
    </source>
</evidence>
<dbReference type="GO" id="GO:0016887">
    <property type="term" value="F:ATP hydrolysis activity"/>
    <property type="evidence" value="ECO:0007669"/>
    <property type="project" value="InterPro"/>
</dbReference>
<dbReference type="InterPro" id="IPR027417">
    <property type="entry name" value="P-loop_NTPase"/>
</dbReference>